<dbReference type="SMART" id="SM00474">
    <property type="entry name" value="35EXOc"/>
    <property type="match status" value="1"/>
</dbReference>
<dbReference type="InterPro" id="IPR020045">
    <property type="entry name" value="DNA_polI_H3TH"/>
</dbReference>
<dbReference type="NCBIfam" id="NF004397">
    <property type="entry name" value="PRK05755.1"/>
    <property type="match status" value="1"/>
</dbReference>
<reference evidence="21 22" key="1">
    <citation type="submission" date="2020-08" db="EMBL/GenBank/DDBJ databases">
        <title>Functional genomics of gut bacteria from endangered species of beetles.</title>
        <authorList>
            <person name="Carlos-Shanley C."/>
        </authorList>
    </citation>
    <scope>NUCLEOTIDE SEQUENCE [LARGE SCALE GENOMIC DNA]</scope>
    <source>
        <strain evidence="21 22">S00239</strain>
    </source>
</reference>
<dbReference type="InterPro" id="IPR012337">
    <property type="entry name" value="RNaseH-like_sf"/>
</dbReference>
<dbReference type="CDD" id="cd06139">
    <property type="entry name" value="DNA_polA_I_Ecoli_like_exo"/>
    <property type="match status" value="1"/>
</dbReference>
<dbReference type="CDD" id="cd09859">
    <property type="entry name" value="PIN_53EXO"/>
    <property type="match status" value="1"/>
</dbReference>
<dbReference type="GO" id="GO:0003677">
    <property type="term" value="F:DNA binding"/>
    <property type="evidence" value="ECO:0007669"/>
    <property type="project" value="UniProtKB-UniRule"/>
</dbReference>
<dbReference type="FunFam" id="1.20.1060.10:FF:000001">
    <property type="entry name" value="DNA polymerase I"/>
    <property type="match status" value="1"/>
</dbReference>
<comment type="function">
    <text evidence="17">In addition to polymerase activity, this DNA polymerase exhibits 3'-5' and 5'-3' exonuclease activity.</text>
</comment>
<evidence type="ECO:0000256" key="6">
    <source>
        <dbReference type="ARBA" id="ARBA00022695"/>
    </source>
</evidence>
<dbReference type="GO" id="GO:0006261">
    <property type="term" value="P:DNA-templated DNA replication"/>
    <property type="evidence" value="ECO:0007669"/>
    <property type="project" value="UniProtKB-UniRule"/>
</dbReference>
<dbReference type="InterPro" id="IPR036397">
    <property type="entry name" value="RNaseH_sf"/>
</dbReference>
<evidence type="ECO:0000256" key="4">
    <source>
        <dbReference type="ARBA" id="ARBA00020311"/>
    </source>
</evidence>
<dbReference type="InterPro" id="IPR002298">
    <property type="entry name" value="DNA_polymerase_A"/>
</dbReference>
<dbReference type="CDD" id="cd09898">
    <property type="entry name" value="H3TH_53EXO"/>
    <property type="match status" value="1"/>
</dbReference>
<protein>
    <recommendedName>
        <fullName evidence="4 16">DNA polymerase I</fullName>
        <ecNumber evidence="3 16">2.7.7.7</ecNumber>
    </recommendedName>
</protein>
<keyword evidence="22" id="KW-1185">Reference proteome</keyword>
<dbReference type="SMART" id="SM00482">
    <property type="entry name" value="POLAc"/>
    <property type="match status" value="1"/>
</dbReference>
<keyword evidence="9 17" id="KW-0227">DNA damage</keyword>
<evidence type="ECO:0000313" key="22">
    <source>
        <dbReference type="Proteomes" id="UP000562027"/>
    </source>
</evidence>
<keyword evidence="12 17" id="KW-0239">DNA-directed DNA polymerase</keyword>
<dbReference type="InterPro" id="IPR002421">
    <property type="entry name" value="5-3_exonuclease"/>
</dbReference>
<feature type="domain" description="3'-5' exonuclease" evidence="18">
    <location>
        <begin position="320"/>
        <end position="506"/>
    </location>
</feature>
<dbReference type="InterPro" id="IPR029060">
    <property type="entry name" value="PIN-like_dom_sf"/>
</dbReference>
<dbReference type="SMART" id="SM00279">
    <property type="entry name" value="HhH2"/>
    <property type="match status" value="1"/>
</dbReference>
<dbReference type="Pfam" id="PF02739">
    <property type="entry name" value="5_3_exonuc_N"/>
    <property type="match status" value="1"/>
</dbReference>
<name>A0A840LFU4_9BURK</name>
<evidence type="ECO:0000256" key="3">
    <source>
        <dbReference type="ARBA" id="ARBA00012417"/>
    </source>
</evidence>
<evidence type="ECO:0000256" key="1">
    <source>
        <dbReference type="ARBA" id="ARBA00007705"/>
    </source>
</evidence>
<dbReference type="GO" id="GO:0008408">
    <property type="term" value="F:3'-5' exonuclease activity"/>
    <property type="evidence" value="ECO:0007669"/>
    <property type="project" value="UniProtKB-UniRule"/>
</dbReference>
<keyword evidence="13 17" id="KW-0238">DNA-binding</keyword>
<dbReference type="GO" id="GO:0008409">
    <property type="term" value="F:5'-3' exonuclease activity"/>
    <property type="evidence" value="ECO:0007669"/>
    <property type="project" value="UniProtKB-UniRule"/>
</dbReference>
<proteinExistence type="inferred from homology"/>
<dbReference type="Gene3D" id="3.40.50.1010">
    <property type="entry name" value="5'-nuclease"/>
    <property type="match status" value="1"/>
</dbReference>
<evidence type="ECO:0000256" key="11">
    <source>
        <dbReference type="ARBA" id="ARBA00022839"/>
    </source>
</evidence>
<evidence type="ECO:0000256" key="12">
    <source>
        <dbReference type="ARBA" id="ARBA00022932"/>
    </source>
</evidence>
<keyword evidence="7 17" id="KW-0235">DNA replication</keyword>
<dbReference type="SUPFAM" id="SSF88723">
    <property type="entry name" value="PIN domain-like"/>
    <property type="match status" value="1"/>
</dbReference>
<dbReference type="FunFam" id="3.30.420.10:FF:000026">
    <property type="entry name" value="DNA polymerase I"/>
    <property type="match status" value="1"/>
</dbReference>
<accession>A0A840LFU4</accession>
<dbReference type="SUPFAM" id="SSF53098">
    <property type="entry name" value="Ribonuclease H-like"/>
    <property type="match status" value="1"/>
</dbReference>
<evidence type="ECO:0000256" key="16">
    <source>
        <dbReference type="NCBIfam" id="TIGR00593"/>
    </source>
</evidence>
<dbReference type="Gene3D" id="3.30.420.10">
    <property type="entry name" value="Ribonuclease H-like superfamily/Ribonuclease H"/>
    <property type="match status" value="1"/>
</dbReference>
<evidence type="ECO:0000256" key="8">
    <source>
        <dbReference type="ARBA" id="ARBA00022722"/>
    </source>
</evidence>
<dbReference type="GO" id="GO:0003887">
    <property type="term" value="F:DNA-directed DNA polymerase activity"/>
    <property type="evidence" value="ECO:0007669"/>
    <property type="project" value="UniProtKB-UniRule"/>
</dbReference>
<evidence type="ECO:0000259" key="20">
    <source>
        <dbReference type="SMART" id="SM00482"/>
    </source>
</evidence>
<evidence type="ECO:0000256" key="5">
    <source>
        <dbReference type="ARBA" id="ARBA00022679"/>
    </source>
</evidence>
<evidence type="ECO:0000256" key="7">
    <source>
        <dbReference type="ARBA" id="ARBA00022705"/>
    </source>
</evidence>
<dbReference type="InterPro" id="IPR018320">
    <property type="entry name" value="DNA_polymerase_1"/>
</dbReference>
<dbReference type="GO" id="GO:0006302">
    <property type="term" value="P:double-strand break repair"/>
    <property type="evidence" value="ECO:0007669"/>
    <property type="project" value="TreeGrafter"/>
</dbReference>
<dbReference type="NCBIfam" id="TIGR00593">
    <property type="entry name" value="pola"/>
    <property type="match status" value="1"/>
</dbReference>
<dbReference type="InterPro" id="IPR036279">
    <property type="entry name" value="5-3_exonuclease_C_sf"/>
</dbReference>
<dbReference type="SMART" id="SM00475">
    <property type="entry name" value="53EXOc"/>
    <property type="match status" value="1"/>
</dbReference>
<evidence type="ECO:0000259" key="18">
    <source>
        <dbReference type="SMART" id="SM00474"/>
    </source>
</evidence>
<organism evidence="21 22">
    <name type="scientific">Roseateles oligotrophus</name>
    <dbReference type="NCBI Taxonomy" id="1769250"/>
    <lineage>
        <taxon>Bacteria</taxon>
        <taxon>Pseudomonadati</taxon>
        <taxon>Pseudomonadota</taxon>
        <taxon>Betaproteobacteria</taxon>
        <taxon>Burkholderiales</taxon>
        <taxon>Sphaerotilaceae</taxon>
        <taxon>Roseateles</taxon>
    </lineage>
</organism>
<evidence type="ECO:0000256" key="15">
    <source>
        <dbReference type="ARBA" id="ARBA00049244"/>
    </source>
</evidence>
<dbReference type="CDD" id="cd08637">
    <property type="entry name" value="DNA_pol_A_pol_I_C"/>
    <property type="match status" value="1"/>
</dbReference>
<feature type="domain" description="DNA-directed DNA polymerase family A palm" evidence="20">
    <location>
        <begin position="675"/>
        <end position="881"/>
    </location>
</feature>
<dbReference type="InterPro" id="IPR008918">
    <property type="entry name" value="HhH2"/>
</dbReference>
<keyword evidence="8" id="KW-0540">Nuclease</keyword>
<dbReference type="Proteomes" id="UP000562027">
    <property type="component" value="Unassembled WGS sequence"/>
</dbReference>
<dbReference type="Pfam" id="PF00476">
    <property type="entry name" value="DNA_pol_A"/>
    <property type="match status" value="1"/>
</dbReference>
<dbReference type="RefSeq" id="WP_409993760.1">
    <property type="nucleotide sequence ID" value="NZ_JACHLP010000009.1"/>
</dbReference>
<dbReference type="PRINTS" id="PR00868">
    <property type="entry name" value="DNAPOLI"/>
</dbReference>
<evidence type="ECO:0000256" key="2">
    <source>
        <dbReference type="ARBA" id="ARBA00011541"/>
    </source>
</evidence>
<keyword evidence="5 17" id="KW-0808">Transferase</keyword>
<comment type="catalytic activity">
    <reaction evidence="15 17">
        <text>DNA(n) + a 2'-deoxyribonucleoside 5'-triphosphate = DNA(n+1) + diphosphate</text>
        <dbReference type="Rhea" id="RHEA:22508"/>
        <dbReference type="Rhea" id="RHEA-COMP:17339"/>
        <dbReference type="Rhea" id="RHEA-COMP:17340"/>
        <dbReference type="ChEBI" id="CHEBI:33019"/>
        <dbReference type="ChEBI" id="CHEBI:61560"/>
        <dbReference type="ChEBI" id="CHEBI:173112"/>
        <dbReference type="EC" id="2.7.7.7"/>
    </reaction>
</comment>
<dbReference type="InterPro" id="IPR019760">
    <property type="entry name" value="DNA-dir_DNA_pol_A_CS"/>
</dbReference>
<dbReference type="EMBL" id="JACHLP010000009">
    <property type="protein sequence ID" value="MBB4845502.1"/>
    <property type="molecule type" value="Genomic_DNA"/>
</dbReference>
<dbReference type="FunFam" id="3.40.50.1010:FF:000001">
    <property type="entry name" value="DNA polymerase I"/>
    <property type="match status" value="1"/>
</dbReference>
<dbReference type="FunFam" id="1.10.150.20:FF:000003">
    <property type="entry name" value="DNA polymerase I"/>
    <property type="match status" value="1"/>
</dbReference>
<dbReference type="EC" id="2.7.7.7" evidence="3 16"/>
<evidence type="ECO:0000256" key="13">
    <source>
        <dbReference type="ARBA" id="ARBA00023125"/>
    </source>
</evidence>
<keyword evidence="11 17" id="KW-0269">Exonuclease</keyword>
<comment type="similarity">
    <text evidence="1 17">Belongs to the DNA polymerase type-A family.</text>
</comment>
<dbReference type="InterPro" id="IPR043502">
    <property type="entry name" value="DNA/RNA_pol_sf"/>
</dbReference>
<evidence type="ECO:0000256" key="9">
    <source>
        <dbReference type="ARBA" id="ARBA00022763"/>
    </source>
</evidence>
<dbReference type="PANTHER" id="PTHR10133">
    <property type="entry name" value="DNA POLYMERASE I"/>
    <property type="match status" value="1"/>
</dbReference>
<keyword evidence="10 17" id="KW-0378">Hydrolase</keyword>
<evidence type="ECO:0000313" key="21">
    <source>
        <dbReference type="EMBL" id="MBB4845502.1"/>
    </source>
</evidence>
<dbReference type="Pfam" id="PF01367">
    <property type="entry name" value="5_3_exonuc"/>
    <property type="match status" value="1"/>
</dbReference>
<comment type="caution">
    <text evidence="21">The sequence shown here is derived from an EMBL/GenBank/DDBJ whole genome shotgun (WGS) entry which is preliminary data.</text>
</comment>
<dbReference type="InterPro" id="IPR002562">
    <property type="entry name" value="3'-5'_exonuclease_dom"/>
</dbReference>
<keyword evidence="6 17" id="KW-0548">Nucleotidyltransferase</keyword>
<keyword evidence="14 17" id="KW-0234">DNA repair</keyword>
<comment type="subunit">
    <text evidence="2">Single-chain monomer with multiple functions.</text>
</comment>
<evidence type="ECO:0000256" key="14">
    <source>
        <dbReference type="ARBA" id="ARBA00023204"/>
    </source>
</evidence>
<dbReference type="SUPFAM" id="SSF47807">
    <property type="entry name" value="5' to 3' exonuclease, C-terminal subdomain"/>
    <property type="match status" value="1"/>
</dbReference>
<dbReference type="InterPro" id="IPR001098">
    <property type="entry name" value="DNA-dir_DNA_pol_A_palm_dom"/>
</dbReference>
<dbReference type="AlphaFoldDB" id="A0A840LFU4"/>
<dbReference type="Pfam" id="PF01612">
    <property type="entry name" value="DNA_pol_A_exo1"/>
    <property type="match status" value="1"/>
</dbReference>
<dbReference type="Gene3D" id="1.10.150.20">
    <property type="entry name" value="5' to 3' exonuclease, C-terminal subdomain"/>
    <property type="match status" value="2"/>
</dbReference>
<dbReference type="Gene3D" id="1.20.1060.10">
    <property type="entry name" value="Taq DNA Polymerase, Chain T, domain 4"/>
    <property type="match status" value="1"/>
</dbReference>
<evidence type="ECO:0000256" key="17">
    <source>
        <dbReference type="RuleBase" id="RU004460"/>
    </source>
</evidence>
<evidence type="ECO:0000259" key="19">
    <source>
        <dbReference type="SMART" id="SM00475"/>
    </source>
</evidence>
<sequence>MSKPILLLVDGSSYLYRAYHAMPDLRGPEGVPTGAIHGMVAMMKRLRDQVAAEHAVCVFDAKGPTFRDEWYPEYKAQRAPMPDALREQIAPIHEVVKLLGWPILEVPGIEADDAIGTLARVAAEAGHAVVVSTGDKDMAQLVNADVTLINTMSNESLDIAGVTAKFGVPPERIIDYLTLMGDTVDNVPGVEKVGPKTAAKWIAEYGSLDGVIASADKIKGVAGENLRKALDWLPMGRKLVTVKLDCDLSGYVPEWPALEALALREVDLAGLQDFYTRYGFKTWLKEVSTALAPQPAPAASNGDLFADLPAPAAAPLDSRYDTILDWAAFEAWLAKLRAAPLVALDTETDSLEPMLARIVGLSFSVKAGEAAYIPLRHEGPDAPQQLPLDEVLARLKPWLEDAAAPKLGQNLKYDTHVFANHGIALRGVAHDTMLQSYVLEAHKTHGLGALGERYLGRAGVSYEDLCGKGVNQIPFAQVEVARAAHYSAEDSDMCLQVHEQLWPQIEAEPGLLRVYREIEMPTSALLARIETTGVLIEAARLQAQSHELGQRLLALEQEAYEIAGQPFNLGSPKQIGEILFNKLGLPVVKKTATGAPSTDEEVLDKLAMDYPLPAKILEYRGLAKLKSTYTDKLPLMINAQTGRVHTNYAQAVAVTGRLSSNEPNLQNIPIRTAEGRRVREAFVAPPGHVIVSADYSQIELRIMAHISEDPGLLRAFGEGLDVHRATAAEVFNTPVGEVTSEQRRYAKTINFGLIYGMGAFGLAQSLGIEQKAARDYIDLYFNRFAGVKKYMDDTKARAAELGYVETLFGRRIYLPEIRGGNGPRKAGAERQSINAPMQGTAADLIKLAMIAVQAALDAQGKQTRIVMQVHDELVFEVPAAELDWVKAEVPRLMAGVAQLKVPLLAEVGVGTNWDEAH</sequence>
<dbReference type="SUPFAM" id="SSF56672">
    <property type="entry name" value="DNA/RNA polymerases"/>
    <property type="match status" value="1"/>
</dbReference>
<dbReference type="PANTHER" id="PTHR10133:SF27">
    <property type="entry name" value="DNA POLYMERASE NU"/>
    <property type="match status" value="1"/>
</dbReference>
<feature type="domain" description="5'-3' exonuclease" evidence="19">
    <location>
        <begin position="2"/>
        <end position="264"/>
    </location>
</feature>
<dbReference type="InterPro" id="IPR020046">
    <property type="entry name" value="5-3_exonucl_a-hlix_arch_N"/>
</dbReference>
<dbReference type="Gene3D" id="3.30.70.370">
    <property type="match status" value="1"/>
</dbReference>
<evidence type="ECO:0000256" key="10">
    <source>
        <dbReference type="ARBA" id="ARBA00022801"/>
    </source>
</evidence>
<gene>
    <name evidence="17" type="primary">polA</name>
    <name evidence="21" type="ORF">HNP55_004052</name>
</gene>
<dbReference type="FunFam" id="1.10.150.20:FF:000002">
    <property type="entry name" value="DNA polymerase I"/>
    <property type="match status" value="1"/>
</dbReference>
<dbReference type="PROSITE" id="PS00447">
    <property type="entry name" value="DNA_POLYMERASE_A"/>
    <property type="match status" value="1"/>
</dbReference>